<dbReference type="Proteomes" id="UP000290189">
    <property type="component" value="Unassembled WGS sequence"/>
</dbReference>
<geneLocation type="mitochondrion" evidence="2"/>
<feature type="compositionally biased region" description="Basic and acidic residues" evidence="1">
    <location>
        <begin position="48"/>
        <end position="59"/>
    </location>
</feature>
<proteinExistence type="predicted"/>
<feature type="region of interest" description="Disordered" evidence="1">
    <location>
        <begin position="408"/>
        <end position="436"/>
    </location>
</feature>
<protein>
    <submittedName>
        <fullName evidence="2">Uncharacterized protein</fullName>
    </submittedName>
</protein>
<sequence length="655" mass="72134">MMKTKSRAVAGVDDDDDDRERTVGEKPAMDIDDGDGDDDDDDTDDEDTRSVEDSEERVSAYDEALLARSVGQAALDMLGDVSMRAATSPTPTSSSEHQLVELQQRLQRDQAQRSMRASSRAMLAKVTLSENVKLLERIGIVDEAGAATLHQTRLQLDRAQRIEQGGESWAAMSLDEVTSICDRLADESVAQFLNLLDHQQRLQARDNDRKLTILLRTLRLACALVAHVKHLVAQRREAAHGLVQDALGTVGAPLPDDIVDMVQRERALCLNDQIVAQVDEWIDKEVHGVMQLDVPSSVAEATLSSLVSKLHSLADREKQRIVEQRDLAPRYASALRSLLVMSPAERQPIVANPVFEPGICEGGVPPAFVARTPRLVPATVDVRQPMTMRPTTPIPSAKFPKVSGALRHHASESAFRPKPASSSRTAPVETARTGGVPVPAPVMTPLAIVSAAAHQASTASASAAPVAPGEGRPMPKDFTSVRCASSTDQVTRYVCRCTFDNDEPFEWYYMVYAAKNQRELEFPYSPTQQLSVVLPQGLFVVDSICECISTEADTVVSLKSKKKSFFRALTNLGYAFKMQAKRMKKFQKQAWCATKSGTIQWIRRVRTFSTNTLQITDAQLENLIAFIENRVVPIVEQWGQIERAVFDPAVGRVVQ</sequence>
<dbReference type="AlphaFoldDB" id="A0A3P3YLC1"/>
<feature type="compositionally biased region" description="Basic and acidic residues" evidence="1">
    <location>
        <begin position="19"/>
        <end position="29"/>
    </location>
</feature>
<gene>
    <name evidence="2" type="ORF">PLBR_LOCUS8182</name>
</gene>
<dbReference type="EMBL" id="OVEO01000016">
    <property type="protein sequence ID" value="SPR00967.1"/>
    <property type="molecule type" value="Genomic_DNA"/>
</dbReference>
<name>A0A3P3YLC1_PLABS</name>
<organism evidence="2 3">
    <name type="scientific">Plasmodiophora brassicae</name>
    <name type="common">Clubroot disease agent</name>
    <dbReference type="NCBI Taxonomy" id="37360"/>
    <lineage>
        <taxon>Eukaryota</taxon>
        <taxon>Sar</taxon>
        <taxon>Rhizaria</taxon>
        <taxon>Endomyxa</taxon>
        <taxon>Phytomyxea</taxon>
        <taxon>Plasmodiophorida</taxon>
        <taxon>Plasmodiophoridae</taxon>
        <taxon>Plasmodiophora</taxon>
    </lineage>
</organism>
<feature type="region of interest" description="Disordered" evidence="1">
    <location>
        <begin position="1"/>
        <end position="59"/>
    </location>
</feature>
<accession>A0A3P3YLC1</accession>
<evidence type="ECO:0000313" key="2">
    <source>
        <dbReference type="EMBL" id="SPR00967.1"/>
    </source>
</evidence>
<keyword evidence="2" id="KW-0496">Mitochondrion</keyword>
<reference evidence="2 3" key="1">
    <citation type="submission" date="2018-03" db="EMBL/GenBank/DDBJ databases">
        <authorList>
            <person name="Fogelqvist J."/>
        </authorList>
    </citation>
    <scope>NUCLEOTIDE SEQUENCE [LARGE SCALE GENOMIC DNA]</scope>
</reference>
<evidence type="ECO:0000256" key="1">
    <source>
        <dbReference type="SAM" id="MobiDB-lite"/>
    </source>
</evidence>
<evidence type="ECO:0000313" key="3">
    <source>
        <dbReference type="Proteomes" id="UP000290189"/>
    </source>
</evidence>
<feature type="compositionally biased region" description="Acidic residues" evidence="1">
    <location>
        <begin position="30"/>
        <end position="47"/>
    </location>
</feature>